<organism evidence="1 2">
    <name type="scientific">Formosa maritima</name>
    <dbReference type="NCBI Taxonomy" id="2592046"/>
    <lineage>
        <taxon>Bacteria</taxon>
        <taxon>Pseudomonadati</taxon>
        <taxon>Bacteroidota</taxon>
        <taxon>Flavobacteriia</taxon>
        <taxon>Flavobacteriales</taxon>
        <taxon>Flavobacteriaceae</taxon>
        <taxon>Formosa</taxon>
    </lineage>
</organism>
<dbReference type="AlphaFoldDB" id="A0A5D0G3B3"/>
<evidence type="ECO:0000313" key="1">
    <source>
        <dbReference type="EMBL" id="TYA52357.1"/>
    </source>
</evidence>
<evidence type="ECO:0000313" key="2">
    <source>
        <dbReference type="Proteomes" id="UP000324550"/>
    </source>
</evidence>
<dbReference type="Proteomes" id="UP000324550">
    <property type="component" value="Unassembled WGS sequence"/>
</dbReference>
<gene>
    <name evidence="1" type="ORF">FVF61_13525</name>
</gene>
<keyword evidence="2" id="KW-1185">Reference proteome</keyword>
<proteinExistence type="predicted"/>
<dbReference type="EMBL" id="VSFC01000062">
    <property type="protein sequence ID" value="TYA52357.1"/>
    <property type="molecule type" value="Genomic_DNA"/>
</dbReference>
<reference evidence="1 2" key="1">
    <citation type="submission" date="2019-08" db="EMBL/GenBank/DDBJ databases">
        <title>Formosa sediminis sp. nov., isolated from marine sediment.</title>
        <authorList>
            <person name="Cao W.R."/>
        </authorList>
    </citation>
    <scope>NUCLEOTIDE SEQUENCE [LARGE SCALE GENOMIC DNA]</scope>
    <source>
        <strain evidence="1 2">1494</strain>
    </source>
</reference>
<comment type="caution">
    <text evidence="1">The sequence shown here is derived from an EMBL/GenBank/DDBJ whole genome shotgun (WGS) entry which is preliminary data.</text>
</comment>
<dbReference type="OrthoDB" id="1443931at2"/>
<name>A0A5D0G3B3_9FLAO</name>
<accession>A0A5D0G3B3</accession>
<sequence length="168" mass="19448">MKLILNVLLIVCLFSCKENTDNSLQTEDNATISISKKTLQKLNYTDYVLDTKVKKITRNWEKYTELERVIVNLKQGDLSYFKGNQEILEALIIELRQNIPEKLNSPAIMSRLITLETKMYKLESVVNLSNSTTETLINSVKEVLVSFSNLNFQMNKKIERDSQKIKKP</sequence>
<dbReference type="RefSeq" id="WP_148457302.1">
    <property type="nucleotide sequence ID" value="NZ_VSFC01000062.1"/>
</dbReference>
<protein>
    <submittedName>
        <fullName evidence="1">Uncharacterized protein</fullName>
    </submittedName>
</protein>